<dbReference type="GO" id="GO:0016787">
    <property type="term" value="F:hydrolase activity"/>
    <property type="evidence" value="ECO:0007669"/>
    <property type="project" value="UniProtKB-KW"/>
</dbReference>
<dbReference type="Gene3D" id="3.20.20.80">
    <property type="entry name" value="Glycosidases"/>
    <property type="match status" value="1"/>
</dbReference>
<dbReference type="PANTHER" id="PTHR34154:SF3">
    <property type="entry name" value="ALKALI-SENSITIVE LINKAGE PROTEIN 1"/>
    <property type="match status" value="1"/>
</dbReference>
<evidence type="ECO:0000313" key="3">
    <source>
        <dbReference type="EMBL" id="KZT53639.1"/>
    </source>
</evidence>
<dbReference type="EMBL" id="KV424032">
    <property type="protein sequence ID" value="KZT53639.1"/>
    <property type="molecule type" value="Genomic_DNA"/>
</dbReference>
<dbReference type="InterPro" id="IPR017853">
    <property type="entry name" value="GH"/>
</dbReference>
<sequence length="265" mass="28782">MLATLSLIAFLPAIYAGKRGLDWTWYNGGLNPGLFNDGNTVAIYDYETYAPPSTNGDGGLGFIGMQRCYPTCDSSPVDELYSRWQAQGWATVFTINEADINGVTPAEAASWYIQYINPLAIKKALPSVTDSTASGQGLDWVAQMISACAGQCYFDYINLHWYGSSFSQFQSYVEQAHNQFPSYQLVITEFALQNPPGGQSDQISFFQQAFAFLDGASYVQLYFPFVATSPSLLSANDAGAISFVGTGSCLYNDDGSISAVGQLML</sequence>
<dbReference type="GO" id="GO:0071966">
    <property type="term" value="P:fungal-type cell wall polysaccharide metabolic process"/>
    <property type="evidence" value="ECO:0007669"/>
    <property type="project" value="TreeGrafter"/>
</dbReference>
<evidence type="ECO:0000259" key="2">
    <source>
        <dbReference type="Pfam" id="PF11790"/>
    </source>
</evidence>
<dbReference type="AlphaFoldDB" id="A0A165DVR5"/>
<organism evidence="3 4">
    <name type="scientific">Calocera cornea HHB12733</name>
    <dbReference type="NCBI Taxonomy" id="1353952"/>
    <lineage>
        <taxon>Eukaryota</taxon>
        <taxon>Fungi</taxon>
        <taxon>Dikarya</taxon>
        <taxon>Basidiomycota</taxon>
        <taxon>Agaricomycotina</taxon>
        <taxon>Dacrymycetes</taxon>
        <taxon>Dacrymycetales</taxon>
        <taxon>Dacrymycetaceae</taxon>
        <taxon>Calocera</taxon>
    </lineage>
</organism>
<feature type="domain" description="Asl1-like glycosyl hydrolase catalytic" evidence="2">
    <location>
        <begin position="37"/>
        <end position="261"/>
    </location>
</feature>
<dbReference type="OrthoDB" id="43654at2759"/>
<keyword evidence="1" id="KW-0732">Signal</keyword>
<dbReference type="InterPro" id="IPR024655">
    <property type="entry name" value="Asl1_glyco_hydro_catalytic"/>
</dbReference>
<protein>
    <submittedName>
        <fullName evidence="3">Glycoside hydrolase family 128 protein</fullName>
    </submittedName>
</protein>
<dbReference type="InterPro" id="IPR053183">
    <property type="entry name" value="ASL1"/>
</dbReference>
<evidence type="ECO:0000256" key="1">
    <source>
        <dbReference type="SAM" id="SignalP"/>
    </source>
</evidence>
<feature type="signal peptide" evidence="1">
    <location>
        <begin position="1"/>
        <end position="16"/>
    </location>
</feature>
<proteinExistence type="predicted"/>
<name>A0A165DVR5_9BASI</name>
<gene>
    <name evidence="3" type="ORF">CALCODRAFT_511277</name>
</gene>
<accession>A0A165DVR5</accession>
<dbReference type="GO" id="GO:0009277">
    <property type="term" value="C:fungal-type cell wall"/>
    <property type="evidence" value="ECO:0007669"/>
    <property type="project" value="TreeGrafter"/>
</dbReference>
<evidence type="ECO:0000313" key="4">
    <source>
        <dbReference type="Proteomes" id="UP000076842"/>
    </source>
</evidence>
<dbReference type="Proteomes" id="UP000076842">
    <property type="component" value="Unassembled WGS sequence"/>
</dbReference>
<dbReference type="InParanoid" id="A0A165DVR5"/>
<reference evidence="3 4" key="1">
    <citation type="journal article" date="2016" name="Mol. Biol. Evol.">
        <title>Comparative Genomics of Early-Diverging Mushroom-Forming Fungi Provides Insights into the Origins of Lignocellulose Decay Capabilities.</title>
        <authorList>
            <person name="Nagy L.G."/>
            <person name="Riley R."/>
            <person name="Tritt A."/>
            <person name="Adam C."/>
            <person name="Daum C."/>
            <person name="Floudas D."/>
            <person name="Sun H."/>
            <person name="Yadav J.S."/>
            <person name="Pangilinan J."/>
            <person name="Larsson K.H."/>
            <person name="Matsuura K."/>
            <person name="Barry K."/>
            <person name="Labutti K."/>
            <person name="Kuo R."/>
            <person name="Ohm R.A."/>
            <person name="Bhattacharya S.S."/>
            <person name="Shirouzu T."/>
            <person name="Yoshinaga Y."/>
            <person name="Martin F.M."/>
            <person name="Grigoriev I.V."/>
            <person name="Hibbett D.S."/>
        </authorList>
    </citation>
    <scope>NUCLEOTIDE SEQUENCE [LARGE SCALE GENOMIC DNA]</scope>
    <source>
        <strain evidence="3 4">HHB12733</strain>
    </source>
</reference>
<dbReference type="PANTHER" id="PTHR34154">
    <property type="entry name" value="ALKALI-SENSITIVE LINKAGE PROTEIN 1"/>
    <property type="match status" value="1"/>
</dbReference>
<keyword evidence="3" id="KW-0378">Hydrolase</keyword>
<dbReference type="SUPFAM" id="SSF51445">
    <property type="entry name" value="(Trans)glycosidases"/>
    <property type="match status" value="1"/>
</dbReference>
<feature type="chain" id="PRO_5007856846" evidence="1">
    <location>
        <begin position="17"/>
        <end position="265"/>
    </location>
</feature>
<keyword evidence="4" id="KW-1185">Reference proteome</keyword>
<dbReference type="Pfam" id="PF11790">
    <property type="entry name" value="Glyco_hydro_cc"/>
    <property type="match status" value="1"/>
</dbReference>